<evidence type="ECO:0000313" key="5">
    <source>
        <dbReference type="EMBL" id="PSJ39572.1"/>
    </source>
</evidence>
<keyword evidence="6" id="KW-1185">Reference proteome</keyword>
<feature type="domain" description="PAC" evidence="2">
    <location>
        <begin position="594"/>
        <end position="646"/>
    </location>
</feature>
<dbReference type="NCBIfam" id="TIGR00229">
    <property type="entry name" value="sensory_box"/>
    <property type="match status" value="5"/>
</dbReference>
<evidence type="ECO:0008006" key="7">
    <source>
        <dbReference type="Google" id="ProtNLM"/>
    </source>
</evidence>
<dbReference type="SUPFAM" id="SSF141868">
    <property type="entry name" value="EAL domain-like"/>
    <property type="match status" value="1"/>
</dbReference>
<dbReference type="PROSITE" id="PS50883">
    <property type="entry name" value="EAL"/>
    <property type="match status" value="1"/>
</dbReference>
<dbReference type="InterPro" id="IPR029787">
    <property type="entry name" value="Nucleotide_cyclase"/>
</dbReference>
<dbReference type="InterPro" id="IPR013655">
    <property type="entry name" value="PAS_fold_3"/>
</dbReference>
<feature type="domain" description="EAL" evidence="3">
    <location>
        <begin position="819"/>
        <end position="1074"/>
    </location>
</feature>
<feature type="domain" description="PAC" evidence="2">
    <location>
        <begin position="91"/>
        <end position="143"/>
    </location>
</feature>
<dbReference type="InterPro" id="IPR000014">
    <property type="entry name" value="PAS"/>
</dbReference>
<feature type="domain" description="PAS" evidence="1">
    <location>
        <begin position="144"/>
        <end position="218"/>
    </location>
</feature>
<name>A0A2P7QNM8_9SPHN</name>
<protein>
    <recommendedName>
        <fullName evidence="7">GGDEF domain-containing protein</fullName>
    </recommendedName>
</protein>
<dbReference type="Gene3D" id="2.10.70.100">
    <property type="match status" value="1"/>
</dbReference>
<dbReference type="PANTHER" id="PTHR44757">
    <property type="entry name" value="DIGUANYLATE CYCLASE DGCP"/>
    <property type="match status" value="1"/>
</dbReference>
<evidence type="ECO:0000313" key="6">
    <source>
        <dbReference type="Proteomes" id="UP000241167"/>
    </source>
</evidence>
<dbReference type="Pfam" id="PF00990">
    <property type="entry name" value="GGDEF"/>
    <property type="match status" value="1"/>
</dbReference>
<gene>
    <name evidence="5" type="ORF">C7I55_13280</name>
</gene>
<organism evidence="5 6">
    <name type="scientific">Allosphingosinicella deserti</name>
    <dbReference type="NCBI Taxonomy" id="2116704"/>
    <lineage>
        <taxon>Bacteria</taxon>
        <taxon>Pseudomonadati</taxon>
        <taxon>Pseudomonadota</taxon>
        <taxon>Alphaproteobacteria</taxon>
        <taxon>Sphingomonadales</taxon>
        <taxon>Sphingomonadaceae</taxon>
        <taxon>Allosphingosinicella</taxon>
    </lineage>
</organism>
<comment type="caution">
    <text evidence="5">The sequence shown here is derived from an EMBL/GenBank/DDBJ whole genome shotgun (WGS) entry which is preliminary data.</text>
</comment>
<dbReference type="PANTHER" id="PTHR44757:SF2">
    <property type="entry name" value="BIOFILM ARCHITECTURE MAINTENANCE PROTEIN MBAA"/>
    <property type="match status" value="1"/>
</dbReference>
<dbReference type="Proteomes" id="UP000241167">
    <property type="component" value="Unassembled WGS sequence"/>
</dbReference>
<evidence type="ECO:0000259" key="4">
    <source>
        <dbReference type="PROSITE" id="PS50887"/>
    </source>
</evidence>
<accession>A0A2P7QNM8</accession>
<feature type="domain" description="PAC" evidence="2">
    <location>
        <begin position="221"/>
        <end position="274"/>
    </location>
</feature>
<dbReference type="InterPro" id="IPR000160">
    <property type="entry name" value="GGDEF_dom"/>
</dbReference>
<evidence type="ECO:0000259" key="2">
    <source>
        <dbReference type="PROSITE" id="PS50113"/>
    </source>
</evidence>
<evidence type="ECO:0000259" key="1">
    <source>
        <dbReference type="PROSITE" id="PS50112"/>
    </source>
</evidence>
<dbReference type="InterPro" id="IPR000700">
    <property type="entry name" value="PAS-assoc_C"/>
</dbReference>
<dbReference type="FunFam" id="3.30.450.20:FF:000099">
    <property type="entry name" value="Sensory box sensor histidine kinase"/>
    <property type="match status" value="1"/>
</dbReference>
<dbReference type="SMART" id="SM00086">
    <property type="entry name" value="PAC"/>
    <property type="match status" value="4"/>
</dbReference>
<dbReference type="OrthoDB" id="9814202at2"/>
<feature type="domain" description="PAS" evidence="1">
    <location>
        <begin position="397"/>
        <end position="468"/>
    </location>
</feature>
<dbReference type="Gene3D" id="3.30.450.20">
    <property type="entry name" value="PAS domain"/>
    <property type="match status" value="5"/>
</dbReference>
<dbReference type="InterPro" id="IPR043128">
    <property type="entry name" value="Rev_trsase/Diguanyl_cyclase"/>
</dbReference>
<sequence length="1080" mass="119549">MIHFDETSFEGAAPIAGTDDIFYREALDAAGVGTWRLDMVSGLCTWDVATSRLLGLPAAPREEDVLARVHPDDQDAVATSLEQSFATGAPHDMEFRVLLADGAVHWLRGIARPRCDQVGQRRWLYGVVVDIQARKQSELALAESRRRLATLIDNLPGLAYRSRLGATGRLDYVSDGAEEISGYGAEHWISGRLRWIDLVHPEDRPSLTEAIQTAIATGNRFCATYRFRHGRDGDWRWLQERGQAVYSDSGEALYLEGFVGDVTEQKLLEESLRKANHEARKTSDKLADVLENTLDRVYSLDSDLRFTYVNRRAMERHSGRTLIGRSILAVLPGIEHSEFGRCYARVLESGTAETIEAYFPPSDRWFEAHVTPTDGGITVYYRDITARRKAEEQYRERTARAHSILDSVPQIVWSANAAGECDYLSPQWDEFTGLEHLTDLGRAWTATVHADDLEEVSRKWMECVASGEPFEAELRLRHNSGEHRWILTRALPERDAEGEVVRWYGTCTDIHDRIAAKAALQESEALVRSILDASPDCIKLLDDDGKVLFVNRLGPKAVDLDDAAPLIGTRWVDFLKPDAAAIAGAALDRARAGETVTFSFQHPTAKGRPKWWDIVATPVNGVGGPRIVVIARDITHQKKSEEQVRWAANHDPLTGLPNRLLFQERLDAIADRGDRGGKFALLLLDVDDFKRVNDTLGHDAGDSLLCAFGERLRAATRSDDFVARLGGDEFAVILSGTTSDEEVTAAVETILAELRRPHVFAGRILDCNASIGASLFPGQGSNRAELLKHADIALYVAKSSWRGNLRIFHPSMRSDMQNRVSMVALARIALTKDLIRPHYQPKIDFATGRVSGFEALLRWKDRKHGMQLPETIAAAFEDINTAAEISDRMIAKVIADMRRWLDRGIDFGHVAVNAAAAEFRKGGFAESLIERLAKAEVPTDRIQVEVTETVFLGRGAECVERALKTLCEAGIRIALDDFGTGYASLSHLKQFPVDVLKIDRSFVADVGRSDDAEAIIRAVINLGRSLDMEVVAEGVETAAQSSWLKRKGCHVGQGHLFAPAIPAGEVQALLARLNGAARAA</sequence>
<dbReference type="SUPFAM" id="SSF55785">
    <property type="entry name" value="PYP-like sensor domain (PAS domain)"/>
    <property type="match status" value="5"/>
</dbReference>
<dbReference type="CDD" id="cd01948">
    <property type="entry name" value="EAL"/>
    <property type="match status" value="1"/>
</dbReference>
<dbReference type="NCBIfam" id="TIGR00254">
    <property type="entry name" value="GGDEF"/>
    <property type="match status" value="1"/>
</dbReference>
<dbReference type="SMART" id="SM00091">
    <property type="entry name" value="PAS"/>
    <property type="match status" value="5"/>
</dbReference>
<dbReference type="PROSITE" id="PS50887">
    <property type="entry name" value="GGDEF"/>
    <property type="match status" value="1"/>
</dbReference>
<dbReference type="InterPro" id="IPR035965">
    <property type="entry name" value="PAS-like_dom_sf"/>
</dbReference>
<dbReference type="RefSeq" id="WP_106513470.1">
    <property type="nucleotide sequence ID" value="NZ_PXYI01000004.1"/>
</dbReference>
<dbReference type="InterPro" id="IPR001610">
    <property type="entry name" value="PAC"/>
</dbReference>
<dbReference type="SMART" id="SM00052">
    <property type="entry name" value="EAL"/>
    <property type="match status" value="1"/>
</dbReference>
<dbReference type="CDD" id="cd00130">
    <property type="entry name" value="PAS"/>
    <property type="match status" value="5"/>
</dbReference>
<dbReference type="PROSITE" id="PS50112">
    <property type="entry name" value="PAS"/>
    <property type="match status" value="2"/>
</dbReference>
<feature type="domain" description="PAC" evidence="2">
    <location>
        <begin position="470"/>
        <end position="522"/>
    </location>
</feature>
<dbReference type="Pfam" id="PF08448">
    <property type="entry name" value="PAS_4"/>
    <property type="match status" value="2"/>
</dbReference>
<evidence type="ECO:0000259" key="3">
    <source>
        <dbReference type="PROSITE" id="PS50883"/>
    </source>
</evidence>
<dbReference type="InterPro" id="IPR013656">
    <property type="entry name" value="PAS_4"/>
</dbReference>
<dbReference type="SUPFAM" id="SSF55073">
    <property type="entry name" value="Nucleotide cyclase"/>
    <property type="match status" value="1"/>
</dbReference>
<dbReference type="Pfam" id="PF00563">
    <property type="entry name" value="EAL"/>
    <property type="match status" value="1"/>
</dbReference>
<dbReference type="PROSITE" id="PS50113">
    <property type="entry name" value="PAC"/>
    <property type="match status" value="4"/>
</dbReference>
<dbReference type="SMART" id="SM00267">
    <property type="entry name" value="GGDEF"/>
    <property type="match status" value="1"/>
</dbReference>
<dbReference type="InterPro" id="IPR035919">
    <property type="entry name" value="EAL_sf"/>
</dbReference>
<dbReference type="EMBL" id="PXYI01000004">
    <property type="protein sequence ID" value="PSJ39572.1"/>
    <property type="molecule type" value="Genomic_DNA"/>
</dbReference>
<dbReference type="Pfam" id="PF08447">
    <property type="entry name" value="PAS_3"/>
    <property type="match status" value="3"/>
</dbReference>
<dbReference type="Gene3D" id="3.20.20.450">
    <property type="entry name" value="EAL domain"/>
    <property type="match status" value="1"/>
</dbReference>
<dbReference type="Gene3D" id="3.30.70.270">
    <property type="match status" value="1"/>
</dbReference>
<feature type="domain" description="GGDEF" evidence="4">
    <location>
        <begin position="677"/>
        <end position="810"/>
    </location>
</feature>
<dbReference type="CDD" id="cd01949">
    <property type="entry name" value="GGDEF"/>
    <property type="match status" value="1"/>
</dbReference>
<reference evidence="5 6" key="1">
    <citation type="submission" date="2018-03" db="EMBL/GenBank/DDBJ databases">
        <title>The draft genome of Sphingosinicella sp. GL-C-18.</title>
        <authorList>
            <person name="Liu L."/>
            <person name="Li L."/>
            <person name="Liang L."/>
            <person name="Zhang X."/>
            <person name="Wang T."/>
        </authorList>
    </citation>
    <scope>NUCLEOTIDE SEQUENCE [LARGE SCALE GENOMIC DNA]</scope>
    <source>
        <strain evidence="5 6">GL-C-18</strain>
    </source>
</reference>
<dbReference type="InterPro" id="IPR052155">
    <property type="entry name" value="Biofilm_reg_signaling"/>
</dbReference>
<dbReference type="AlphaFoldDB" id="A0A2P7QNM8"/>
<dbReference type="InterPro" id="IPR001633">
    <property type="entry name" value="EAL_dom"/>
</dbReference>
<proteinExistence type="predicted"/>